<gene>
    <name evidence="1" type="ORF">CPter291_1165</name>
</gene>
<sequence length="205" mass="22402">MAKGGVMAKVKTKQAIEQVTAIPAAAPGDIVQELPPIAEQAPLPPARPLMFPELQPAEPPKPADPFAYSDIKDIVRVAAGYQCAVKFLHRDDYLAYLACPDDVEAHGRAIHAECEARAADGVPDYFPSDDEFLTVAQERMSGELRRANSEVTKYQDRVDVDDASDADIGLLLAWKKYRVALNRIPDQAGYPHVITWPVTPDPATV</sequence>
<organism evidence="1 2">
    <name type="scientific">Collimonas pratensis</name>
    <dbReference type="NCBI Taxonomy" id="279113"/>
    <lineage>
        <taxon>Bacteria</taxon>
        <taxon>Pseudomonadati</taxon>
        <taxon>Pseudomonadota</taxon>
        <taxon>Betaproteobacteria</taxon>
        <taxon>Burkholderiales</taxon>
        <taxon>Oxalobacteraceae</taxon>
        <taxon>Collimonas</taxon>
    </lineage>
</organism>
<proteinExistence type="predicted"/>
<protein>
    <submittedName>
        <fullName evidence="1">Caudovirales tail fiber assembly family protein</fullName>
    </submittedName>
</protein>
<dbReference type="Proteomes" id="UP000074914">
    <property type="component" value="Chromosome"/>
</dbReference>
<accession>A0ABN4M5C7</accession>
<reference evidence="1 2" key="1">
    <citation type="submission" date="2015-11" db="EMBL/GenBank/DDBJ databases">
        <title>Exploring the genomic traits of fungus-feeding bacterial genus Collimonas.</title>
        <authorList>
            <person name="Song C."/>
            <person name="Schmidt R."/>
            <person name="de Jager V."/>
            <person name="Krzyzanowska D."/>
            <person name="Jongedijk E."/>
            <person name="Cankar K."/>
            <person name="Beekwilder J."/>
            <person name="van Veen A."/>
            <person name="de Boer W."/>
            <person name="van Veen J.A."/>
            <person name="Garbeva P."/>
        </authorList>
    </citation>
    <scope>NUCLEOTIDE SEQUENCE [LARGE SCALE GENOMIC DNA]</scope>
    <source>
        <strain evidence="1 2">Ter291</strain>
    </source>
</reference>
<dbReference type="EMBL" id="CP013236">
    <property type="protein sequence ID" value="AMP13441.1"/>
    <property type="molecule type" value="Genomic_DNA"/>
</dbReference>
<dbReference type="Pfam" id="PF02413">
    <property type="entry name" value="Caudo_TAP"/>
    <property type="match status" value="1"/>
</dbReference>
<evidence type="ECO:0000313" key="2">
    <source>
        <dbReference type="Proteomes" id="UP000074914"/>
    </source>
</evidence>
<evidence type="ECO:0000313" key="1">
    <source>
        <dbReference type="EMBL" id="AMP13441.1"/>
    </source>
</evidence>
<keyword evidence="2" id="KW-1185">Reference proteome</keyword>
<dbReference type="InterPro" id="IPR003458">
    <property type="entry name" value="Phage_T4_Gp38_tail_assem"/>
</dbReference>
<name>A0ABN4M5C7_9BURK</name>